<dbReference type="Pfam" id="PF13671">
    <property type="entry name" value="AAA_33"/>
    <property type="match status" value="1"/>
</dbReference>
<protein>
    <recommendedName>
        <fullName evidence="2">Aminoglycoside phosphotransferase domain-containing protein</fullName>
    </recommendedName>
</protein>
<dbReference type="PANTHER" id="PTHR43883:SF1">
    <property type="entry name" value="GLUCONOKINASE"/>
    <property type="match status" value="1"/>
</dbReference>
<proteinExistence type="predicted"/>
<dbReference type="AlphaFoldDB" id="A0A832A3G5"/>
<dbReference type="SUPFAM" id="SSF52540">
    <property type="entry name" value="P-loop containing nucleoside triphosphate hydrolases"/>
    <property type="match status" value="1"/>
</dbReference>
<dbReference type="EMBL" id="DSTK01000019">
    <property type="protein sequence ID" value="HFK96987.1"/>
    <property type="molecule type" value="Genomic_DNA"/>
</dbReference>
<name>A0A832A3G5_9BACT</name>
<dbReference type="InterPro" id="IPR052732">
    <property type="entry name" value="Cell-binding_unc_protein"/>
</dbReference>
<evidence type="ECO:0000313" key="1">
    <source>
        <dbReference type="EMBL" id="HFK96987.1"/>
    </source>
</evidence>
<dbReference type="SUPFAM" id="SSF56112">
    <property type="entry name" value="Protein kinase-like (PK-like)"/>
    <property type="match status" value="1"/>
</dbReference>
<gene>
    <name evidence="1" type="ORF">ENS06_06625</name>
</gene>
<reference evidence="1" key="1">
    <citation type="journal article" date="2020" name="mSystems">
        <title>Genome- and Community-Level Interaction Insights into Carbon Utilization and Element Cycling Functions of Hydrothermarchaeota in Hydrothermal Sediment.</title>
        <authorList>
            <person name="Zhou Z."/>
            <person name="Liu Y."/>
            <person name="Xu W."/>
            <person name="Pan J."/>
            <person name="Luo Z.H."/>
            <person name="Li M."/>
        </authorList>
    </citation>
    <scope>NUCLEOTIDE SEQUENCE [LARGE SCALE GENOMIC DNA]</scope>
    <source>
        <strain evidence="1">SpSt-456</strain>
    </source>
</reference>
<comment type="caution">
    <text evidence="1">The sequence shown here is derived from an EMBL/GenBank/DDBJ whole genome shotgun (WGS) entry which is preliminary data.</text>
</comment>
<sequence>MRRRPVHEDPAAMDDALAAFERVCRAFTEPRFYPHPVTAVQRIDTHISAVFLTGQWVYKLKKPVDFGFLDFTDLEARCRFCHREVALNRRFSRGVYEKVVEVRRGHSGILSLDGPGELMECAVLMKQLPADRSLQALVASGALEEAQCRALGERLAAFYAQAERNEEIRRFGTLTVIRRNVLENFEQTEPFVESVLDAEKWHLVRNVNEAFMEAHKDLFDRRLGDERICDGHGDLRSEHVYFLDDGLQIIDAIEFNDRFRFGDAAADLAFLHMDLDARGAFPQSLIVLDAYVRGARDPSFYRVVDFYACYRAMVRVKVSCLRLQELNEEKGKGPNGEESGRCRSQAAQYLELAYTYAVTMTRPTLYVFCGLPASGKSYHAERLAQAFRMALFQSDAVRREVFPESFKAVPEKSAYGARLYRKERRRLVYSHLLNQAHEELKERRSVVLDATFAEKKWREEALRLARDHDAAFIIVECRCSRDTLEKRLAARDGHLTLSDARLQHLPHFLKEYEPLDEPFPAESHTVCHTEGDPEDIFYRLLASLYAMQCSQARSRLEQSR</sequence>
<accession>A0A832A3G5</accession>
<dbReference type="InterPro" id="IPR027417">
    <property type="entry name" value="P-loop_NTPase"/>
</dbReference>
<dbReference type="Gene3D" id="3.40.50.300">
    <property type="entry name" value="P-loop containing nucleotide triphosphate hydrolases"/>
    <property type="match status" value="1"/>
</dbReference>
<dbReference type="InterPro" id="IPR011009">
    <property type="entry name" value="Kinase-like_dom_sf"/>
</dbReference>
<evidence type="ECO:0008006" key="2">
    <source>
        <dbReference type="Google" id="ProtNLM"/>
    </source>
</evidence>
<organism evidence="1">
    <name type="scientific">Desulfacinum infernum</name>
    <dbReference type="NCBI Taxonomy" id="35837"/>
    <lineage>
        <taxon>Bacteria</taxon>
        <taxon>Pseudomonadati</taxon>
        <taxon>Thermodesulfobacteriota</taxon>
        <taxon>Syntrophobacteria</taxon>
        <taxon>Syntrophobacterales</taxon>
        <taxon>Syntrophobacteraceae</taxon>
        <taxon>Desulfacinum</taxon>
    </lineage>
</organism>
<dbReference type="PANTHER" id="PTHR43883">
    <property type="entry name" value="SLR0207 PROTEIN"/>
    <property type="match status" value="1"/>
</dbReference>